<dbReference type="PANTHER" id="PTHR33083">
    <property type="entry name" value="EXPRESSED PROTEIN"/>
    <property type="match status" value="1"/>
</dbReference>
<dbReference type="InterPro" id="IPR007608">
    <property type="entry name" value="Senescence_reg_S40"/>
</dbReference>
<feature type="compositionally biased region" description="Low complexity" evidence="2">
    <location>
        <begin position="14"/>
        <end position="25"/>
    </location>
</feature>
<gene>
    <name evidence="3" type="ORF">Tsubulata_001314</name>
</gene>
<organism evidence="3 4">
    <name type="scientific">Turnera subulata</name>
    <dbReference type="NCBI Taxonomy" id="218843"/>
    <lineage>
        <taxon>Eukaryota</taxon>
        <taxon>Viridiplantae</taxon>
        <taxon>Streptophyta</taxon>
        <taxon>Embryophyta</taxon>
        <taxon>Tracheophyta</taxon>
        <taxon>Spermatophyta</taxon>
        <taxon>Magnoliopsida</taxon>
        <taxon>eudicotyledons</taxon>
        <taxon>Gunneridae</taxon>
        <taxon>Pentapetalae</taxon>
        <taxon>rosids</taxon>
        <taxon>fabids</taxon>
        <taxon>Malpighiales</taxon>
        <taxon>Passifloraceae</taxon>
        <taxon>Turnera</taxon>
    </lineage>
</organism>
<evidence type="ECO:0000313" key="3">
    <source>
        <dbReference type="EMBL" id="KAJ4830108.1"/>
    </source>
</evidence>
<evidence type="ECO:0000313" key="4">
    <source>
        <dbReference type="Proteomes" id="UP001141552"/>
    </source>
</evidence>
<reference evidence="3" key="1">
    <citation type="submission" date="2022-02" db="EMBL/GenBank/DDBJ databases">
        <authorList>
            <person name="Henning P.M."/>
            <person name="McCubbin A.G."/>
            <person name="Shore J.S."/>
        </authorList>
    </citation>
    <scope>NUCLEOTIDE SEQUENCE</scope>
    <source>
        <strain evidence="3">F60SS</strain>
        <tissue evidence="3">Leaves</tissue>
    </source>
</reference>
<comment type="caution">
    <text evidence="3">The sequence shown here is derived from an EMBL/GenBank/DDBJ whole genome shotgun (WGS) entry which is preliminary data.</text>
</comment>
<feature type="compositionally biased region" description="Gly residues" evidence="2">
    <location>
        <begin position="146"/>
        <end position="156"/>
    </location>
</feature>
<proteinExistence type="inferred from homology"/>
<reference evidence="3" key="2">
    <citation type="journal article" date="2023" name="Plants (Basel)">
        <title>Annotation of the Turnera subulata (Passifloraceae) Draft Genome Reveals the S-Locus Evolved after the Divergence of Turneroideae from Passifloroideae in a Stepwise Manner.</title>
        <authorList>
            <person name="Henning P.M."/>
            <person name="Roalson E.H."/>
            <person name="Mir W."/>
            <person name="McCubbin A.G."/>
            <person name="Shore J.S."/>
        </authorList>
    </citation>
    <scope>NUCLEOTIDE SEQUENCE</scope>
    <source>
        <strain evidence="3">F60SS</strain>
    </source>
</reference>
<dbReference type="GO" id="GO:0010150">
    <property type="term" value="P:leaf senescence"/>
    <property type="evidence" value="ECO:0007669"/>
    <property type="project" value="UniProtKB-ARBA"/>
</dbReference>
<protein>
    <submittedName>
        <fullName evidence="3">Uncharacterized protein</fullName>
    </submittedName>
</protein>
<comment type="similarity">
    <text evidence="1">Belongs to the senescence regulator S40 family.</text>
</comment>
<dbReference type="AlphaFoldDB" id="A0A9Q0FEP8"/>
<feature type="compositionally biased region" description="Low complexity" evidence="2">
    <location>
        <begin position="118"/>
        <end position="132"/>
    </location>
</feature>
<keyword evidence="4" id="KW-1185">Reference proteome</keyword>
<dbReference type="OrthoDB" id="684536at2759"/>
<name>A0A9Q0FEP8_9ROSI</name>
<dbReference type="PANTHER" id="PTHR33083:SF116">
    <property type="entry name" value="OS04G0413900 PROTEIN"/>
    <property type="match status" value="1"/>
</dbReference>
<feature type="region of interest" description="Disordered" evidence="2">
    <location>
        <begin position="1"/>
        <end position="97"/>
    </location>
</feature>
<sequence>MDPTTSSYRFLGFPSTTTATSSPSPDATLNGNDELTEDDILWTNDFPEQQPSPPPPDSQRHPPQSYNHRNNGSHHPHPDDVNNHIRPNGRGTSSFPKNAGILAALPESNHHTVLCRKPSLPSSLSSSSSSSSAKSIPLIPRPPQQGVGGGEYGGGVAQSAPLGRKMNQSMPMDVPLLSIAMAKQRNMKFVGEEDGGDEGEEMLPPHEIVARGSHREPKTTFSVLEGVGRTLKGRDLRQGYPNHLHLFAAVIPKSTRIQHLFSSRPQIWSWHQPSPPNPPVYNTYSLPDPRYGVGITEGVSPGPQFLFRFHMLQEYPAQGSNWRNGERYKEFMAVKLTLSPKIRENLSSQADSSTFSKSDAASTAVDRRFLGSLQYRCFPETQCRELTMAGKAKFVIDLSNEADDCKPSDEASLGSLVAHTDMGSWRELGTRTMDWNIASIAPNNLVSLGNFDDVSVSAVNSEANRAADLLAKNARTHWGTGLGICQMPNLDLQ</sequence>
<evidence type="ECO:0000256" key="1">
    <source>
        <dbReference type="ARBA" id="ARBA00034773"/>
    </source>
</evidence>
<dbReference type="Proteomes" id="UP001141552">
    <property type="component" value="Unassembled WGS sequence"/>
</dbReference>
<accession>A0A9Q0FEP8</accession>
<feature type="region of interest" description="Disordered" evidence="2">
    <location>
        <begin position="114"/>
        <end position="165"/>
    </location>
</feature>
<evidence type="ECO:0000256" key="2">
    <source>
        <dbReference type="SAM" id="MobiDB-lite"/>
    </source>
</evidence>
<dbReference type="Pfam" id="PF04520">
    <property type="entry name" value="Senescence_reg"/>
    <property type="match status" value="1"/>
</dbReference>
<dbReference type="EMBL" id="JAKUCV010005726">
    <property type="protein sequence ID" value="KAJ4830108.1"/>
    <property type="molecule type" value="Genomic_DNA"/>
</dbReference>